<evidence type="ECO:0000256" key="1">
    <source>
        <dbReference type="ARBA" id="ARBA00004123"/>
    </source>
</evidence>
<evidence type="ECO:0000256" key="5">
    <source>
        <dbReference type="SAM" id="MobiDB-lite"/>
    </source>
</evidence>
<evidence type="ECO:0000313" key="7">
    <source>
        <dbReference type="EMBL" id="KAH6827064.1"/>
    </source>
</evidence>
<keyword evidence="8" id="KW-1185">Reference proteome</keyword>
<dbReference type="PANTHER" id="PTHR15107:SF0">
    <property type="entry name" value="DNA ENDONUCLEASE ACTIVATOR CTP1 C-TERMINAL DOMAIN-CONTAINING PROTEIN"/>
    <property type="match status" value="1"/>
</dbReference>
<keyword evidence="2" id="KW-0227">DNA damage</keyword>
<feature type="domain" description="DNA endonuclease activator Ctp1 C-terminal" evidence="6">
    <location>
        <begin position="667"/>
        <end position="695"/>
    </location>
</feature>
<dbReference type="AlphaFoldDB" id="A0AAD4P511"/>
<keyword evidence="4" id="KW-0175">Coiled coil</keyword>
<reference evidence="7 8" key="1">
    <citation type="journal article" date="2021" name="Nat. Commun.">
        <title>Incipient diploidization of the medicinal plant Perilla within 10,000 years.</title>
        <authorList>
            <person name="Zhang Y."/>
            <person name="Shen Q."/>
            <person name="Leng L."/>
            <person name="Zhang D."/>
            <person name="Chen S."/>
            <person name="Shi Y."/>
            <person name="Ning Z."/>
            <person name="Chen S."/>
        </authorList>
    </citation>
    <scope>NUCLEOTIDE SEQUENCE [LARGE SCALE GENOMIC DNA]</scope>
    <source>
        <strain evidence="8">cv. PC099</strain>
    </source>
</reference>
<dbReference type="GO" id="GO:0005634">
    <property type="term" value="C:nucleus"/>
    <property type="evidence" value="ECO:0007669"/>
    <property type="project" value="UniProtKB-SubCell"/>
</dbReference>
<dbReference type="GO" id="GO:0010792">
    <property type="term" value="P:DNA double-strand break processing involved in repair via single-strand annealing"/>
    <property type="evidence" value="ECO:0007669"/>
    <property type="project" value="TreeGrafter"/>
</dbReference>
<protein>
    <recommendedName>
        <fullName evidence="6">DNA endonuclease activator Ctp1 C-terminal domain-containing protein</fullName>
    </recommendedName>
</protein>
<evidence type="ECO:0000259" key="6">
    <source>
        <dbReference type="Pfam" id="PF08573"/>
    </source>
</evidence>
<dbReference type="EMBL" id="SDAM02000154">
    <property type="protein sequence ID" value="KAH6827064.1"/>
    <property type="molecule type" value="Genomic_DNA"/>
</dbReference>
<comment type="subcellular location">
    <subcellularLocation>
        <location evidence="1">Nucleus</location>
    </subcellularLocation>
</comment>
<feature type="region of interest" description="Disordered" evidence="5">
    <location>
        <begin position="516"/>
        <end position="560"/>
    </location>
</feature>
<feature type="region of interest" description="Disordered" evidence="5">
    <location>
        <begin position="1"/>
        <end position="21"/>
    </location>
</feature>
<comment type="caution">
    <text evidence="7">The sequence shown here is derived from an EMBL/GenBank/DDBJ whole genome shotgun (WGS) entry which is preliminary data.</text>
</comment>
<sequence>MLEMDDPLQKSPKLGHPADSSDAKYVSRLSTILVATIQETKDRISQIEYIFCSQLFPKFQQNTQSLQKIYSEAREAAEDAYKEKEKDLLLQIKKLQCQNQQALEDNKFMKLEHEKFINMENESFNRLNELQEELNQKTVEANERREVQQNLQKRLESKSSLLHSYEKTTQELEEKNTMLLKMQKKLEVDTEGLQQELMKKSKEVDDMMELQNKLLQVNQSKSSLILQKEIQLKEYGEKTNGLILKLENMESKVNELISGLREKTEEVEKGKELQGNLFKKIEYQATEIMNNEQLLNKHEKENKLLASKVASLINCVDELQKELQQKTSELEELRKGQEQLLRQSDSFNSEIVKRGQALEEVQEEKKRLLDKQKGLGERVGKLQQSLSERTRESSEGMELHMKLLQQIEGKDSELLSEKRKKRDVITAYKKLKSQYNYLLKKYNISQETMLSLDRIEGENEAMRHNQTPEPSHDIEKYNLKASDLACDIMKSVDEQVVEDKEEAVLVQRTSPASPLTSSILIAPKGPSSLKPCPPAGTKRTHSYWRDTRSHQSRVGSDLHDDFLDTPLENARGNLGKAKMEDLPDFPKAGAVNMGLDDSDDQTQDINADAKTNKLHKSPPRAGASGFKYVEPVRKKSERESLKGVECKQCKKFYDAVLPGANDKQNIRCEHHDGVSRHRYRYAPPSTPEGFWNIGFESEM</sequence>
<dbReference type="GO" id="GO:0003684">
    <property type="term" value="F:damaged DNA binding"/>
    <property type="evidence" value="ECO:0007669"/>
    <property type="project" value="TreeGrafter"/>
</dbReference>
<evidence type="ECO:0000256" key="3">
    <source>
        <dbReference type="ARBA" id="ARBA00023242"/>
    </source>
</evidence>
<dbReference type="PANTHER" id="PTHR15107">
    <property type="entry name" value="RETINOBLASTOMA BINDING PROTEIN 8"/>
    <property type="match status" value="1"/>
</dbReference>
<feature type="coiled-coil region" evidence="4">
    <location>
        <begin position="309"/>
        <end position="378"/>
    </location>
</feature>
<proteinExistence type="predicted"/>
<accession>A0AAD4P511</accession>
<gene>
    <name evidence="7" type="ORF">C2S53_018655</name>
</gene>
<evidence type="ECO:0000256" key="4">
    <source>
        <dbReference type="SAM" id="Coils"/>
    </source>
</evidence>
<organism evidence="7 8">
    <name type="scientific">Perilla frutescens var. hirtella</name>
    <name type="common">Perilla citriodora</name>
    <name type="synonym">Perilla setoyensis</name>
    <dbReference type="NCBI Taxonomy" id="608512"/>
    <lineage>
        <taxon>Eukaryota</taxon>
        <taxon>Viridiplantae</taxon>
        <taxon>Streptophyta</taxon>
        <taxon>Embryophyta</taxon>
        <taxon>Tracheophyta</taxon>
        <taxon>Spermatophyta</taxon>
        <taxon>Magnoliopsida</taxon>
        <taxon>eudicotyledons</taxon>
        <taxon>Gunneridae</taxon>
        <taxon>Pentapetalae</taxon>
        <taxon>asterids</taxon>
        <taxon>lamiids</taxon>
        <taxon>Lamiales</taxon>
        <taxon>Lamiaceae</taxon>
        <taxon>Nepetoideae</taxon>
        <taxon>Elsholtzieae</taxon>
        <taxon>Perilla</taxon>
    </lineage>
</organism>
<dbReference type="InterPro" id="IPR033316">
    <property type="entry name" value="RBBP8-like"/>
</dbReference>
<feature type="coiled-coil region" evidence="4">
    <location>
        <begin position="78"/>
        <end position="185"/>
    </location>
</feature>
<evidence type="ECO:0000256" key="2">
    <source>
        <dbReference type="ARBA" id="ARBA00022763"/>
    </source>
</evidence>
<dbReference type="Proteomes" id="UP001190926">
    <property type="component" value="Unassembled WGS sequence"/>
</dbReference>
<evidence type="ECO:0000313" key="8">
    <source>
        <dbReference type="Proteomes" id="UP001190926"/>
    </source>
</evidence>
<name>A0AAD4P511_PERFH</name>
<dbReference type="Pfam" id="PF08573">
    <property type="entry name" value="SAE2"/>
    <property type="match status" value="1"/>
</dbReference>
<dbReference type="InterPro" id="IPR013882">
    <property type="entry name" value="Ctp1_C"/>
</dbReference>
<keyword evidence="3" id="KW-0539">Nucleus</keyword>